<evidence type="ECO:0000313" key="3">
    <source>
        <dbReference type="Proteomes" id="UP000613266"/>
    </source>
</evidence>
<dbReference type="SUPFAM" id="SSF55729">
    <property type="entry name" value="Acyl-CoA N-acyltransferases (Nat)"/>
    <property type="match status" value="1"/>
</dbReference>
<gene>
    <name evidence="2" type="ORF">I7X39_10225</name>
</gene>
<dbReference type="InterPro" id="IPR016181">
    <property type="entry name" value="Acyl_CoA_acyltransferase"/>
</dbReference>
<accession>A0A931J3V7</accession>
<dbReference type="PROSITE" id="PS51186">
    <property type="entry name" value="GNAT"/>
    <property type="match status" value="1"/>
</dbReference>
<evidence type="ECO:0000259" key="1">
    <source>
        <dbReference type="PROSITE" id="PS51186"/>
    </source>
</evidence>
<dbReference type="GO" id="GO:0016747">
    <property type="term" value="F:acyltransferase activity, transferring groups other than amino-acyl groups"/>
    <property type="evidence" value="ECO:0007669"/>
    <property type="project" value="InterPro"/>
</dbReference>
<sequence>MSELRSVPAAQAPWADLEALFGARGACGGCWCMVWRRTRKDFEAGKGAGNRAALQALWERGEPIGLLGYQGERPVGWVSVAPRGQFSYFKTSRVLRLTPGEAGVWCISCLFVASALRRQGLAAGLIAAARDWALAQGAQRVEGYPVEPRSAQAAPVFLWTGTPAPFEAAGFRREPNPHGTRPIYASP</sequence>
<name>A0A931J3V7_9BURK</name>
<comment type="caution">
    <text evidence="2">The sequence shown here is derived from an EMBL/GenBank/DDBJ whole genome shotgun (WGS) entry which is preliminary data.</text>
</comment>
<keyword evidence="3" id="KW-1185">Reference proteome</keyword>
<dbReference type="Gene3D" id="3.40.630.30">
    <property type="match status" value="1"/>
</dbReference>
<reference evidence="2" key="1">
    <citation type="submission" date="2020-12" db="EMBL/GenBank/DDBJ databases">
        <title>The genome sequence of Inhella sp. 1Y17.</title>
        <authorList>
            <person name="Liu Y."/>
        </authorList>
    </citation>
    <scope>NUCLEOTIDE SEQUENCE</scope>
    <source>
        <strain evidence="2">1Y17</strain>
    </source>
</reference>
<dbReference type="InterPro" id="IPR000182">
    <property type="entry name" value="GNAT_dom"/>
</dbReference>
<feature type="domain" description="N-acetyltransferase" evidence="1">
    <location>
        <begin position="2"/>
        <end position="187"/>
    </location>
</feature>
<dbReference type="Proteomes" id="UP000613266">
    <property type="component" value="Unassembled WGS sequence"/>
</dbReference>
<evidence type="ECO:0000313" key="2">
    <source>
        <dbReference type="EMBL" id="MBH9577273.1"/>
    </source>
</evidence>
<dbReference type="AlphaFoldDB" id="A0A931J3V7"/>
<dbReference type="RefSeq" id="WP_198111050.1">
    <property type="nucleotide sequence ID" value="NZ_JAEDAK010000006.1"/>
</dbReference>
<dbReference type="EMBL" id="JAEDAK010000006">
    <property type="protein sequence ID" value="MBH9577273.1"/>
    <property type="molecule type" value="Genomic_DNA"/>
</dbReference>
<dbReference type="Pfam" id="PF00583">
    <property type="entry name" value="Acetyltransf_1"/>
    <property type="match status" value="1"/>
</dbReference>
<proteinExistence type="predicted"/>
<protein>
    <submittedName>
        <fullName evidence="2">GNAT family N-acetyltransferase</fullName>
    </submittedName>
</protein>
<organism evidence="2 3">
    <name type="scientific">Inhella proteolytica</name>
    <dbReference type="NCBI Taxonomy" id="2795029"/>
    <lineage>
        <taxon>Bacteria</taxon>
        <taxon>Pseudomonadati</taxon>
        <taxon>Pseudomonadota</taxon>
        <taxon>Betaproteobacteria</taxon>
        <taxon>Burkholderiales</taxon>
        <taxon>Sphaerotilaceae</taxon>
        <taxon>Inhella</taxon>
    </lineage>
</organism>